<dbReference type="EMBL" id="CABVIH010000023">
    <property type="protein sequence ID" value="VVP32246.1"/>
    <property type="molecule type" value="Genomic_DNA"/>
</dbReference>
<evidence type="ECO:0000313" key="4">
    <source>
        <dbReference type="Proteomes" id="UP000375525"/>
    </source>
</evidence>
<evidence type="ECO:0000313" key="3">
    <source>
        <dbReference type="EMBL" id="VVP32246.1"/>
    </source>
</evidence>
<reference evidence="3 4" key="1">
    <citation type="submission" date="2019-09" db="EMBL/GenBank/DDBJ databases">
        <authorList>
            <person name="Chandra G."/>
            <person name="Truman W A."/>
        </authorList>
    </citation>
    <scope>NUCLEOTIDE SEQUENCE [LARGE SCALE GENOMIC DNA]</scope>
    <source>
        <strain evidence="3">PS880</strain>
    </source>
</reference>
<accession>A0A5E7N550</accession>
<organism evidence="3 4">
    <name type="scientific">Pseudomonas fluorescens</name>
    <dbReference type="NCBI Taxonomy" id="294"/>
    <lineage>
        <taxon>Bacteria</taxon>
        <taxon>Pseudomonadati</taxon>
        <taxon>Pseudomonadota</taxon>
        <taxon>Gammaproteobacteria</taxon>
        <taxon>Pseudomonadales</taxon>
        <taxon>Pseudomonadaceae</taxon>
        <taxon>Pseudomonas</taxon>
    </lineage>
</organism>
<keyword evidence="2" id="KW-0732">Signal</keyword>
<evidence type="ECO:0000256" key="1">
    <source>
        <dbReference type="SAM" id="MobiDB-lite"/>
    </source>
</evidence>
<evidence type="ECO:0000256" key="2">
    <source>
        <dbReference type="SAM" id="SignalP"/>
    </source>
</evidence>
<feature type="chain" id="PRO_5022721954" evidence="2">
    <location>
        <begin position="29"/>
        <end position="140"/>
    </location>
</feature>
<dbReference type="Proteomes" id="UP000375525">
    <property type="component" value="Unassembled WGS sequence"/>
</dbReference>
<sequence length="140" mass="14981" precursor="true">MPLPISFHRISIAGLVASLFFISATAQADQAKEILFAAIKQGYASGELTGEQAVAWKKKSGSNEPILVEAKVLSRFKQPECAKLGVKMTQAKVPKKEGGTGPLEVGWGMNLCTDGMPPAESVDWSKSPQPEVKINKVQGQ</sequence>
<proteinExistence type="predicted"/>
<gene>
    <name evidence="3" type="ORF">PS880_04402</name>
</gene>
<name>A0A5E7N550_PSEFL</name>
<dbReference type="RefSeq" id="WP_191624722.1">
    <property type="nucleotide sequence ID" value="NZ_CABVIH010000023.1"/>
</dbReference>
<protein>
    <submittedName>
        <fullName evidence="3">Uncharacterized protein</fullName>
    </submittedName>
</protein>
<dbReference type="AlphaFoldDB" id="A0A5E7N550"/>
<feature type="signal peptide" evidence="2">
    <location>
        <begin position="1"/>
        <end position="28"/>
    </location>
</feature>
<feature type="region of interest" description="Disordered" evidence="1">
    <location>
        <begin position="116"/>
        <end position="140"/>
    </location>
</feature>